<evidence type="ECO:0000256" key="4">
    <source>
        <dbReference type="PIRSR" id="PIRSR036979-1"/>
    </source>
</evidence>
<sequence length="308" mass="34280">MFCSPKICAGTIKITKTGELKYMLKKFICCKKGFIGCSDSYKDSKVVIIGAPMDLTVSFRPGARMGPSKIREVSYGLEEFSMYSMDSLNNKSYYDAGDLELPLGNVIESMKTIKEASNCILENGKIPFFIGGEHLISLPVIEAVSQKYKDLVVIHFDAHADLRKDFMGEKYSHATVMRRVAELIGGKNIYQFGIRSSTEDELHYARENTNFYPFSFMGHIKEVFKELKQKPIYVSLDIDVVDPAYAPGTGTPEPGGCTAAEILEVTLLLGDLNIVGMDLVEVSPMFDLSERTSLLAAKVIREMLIRMG</sequence>
<dbReference type="KEGG" id="kme:H0A61_02508"/>
<dbReference type="Proteomes" id="UP000662904">
    <property type="component" value="Chromosome"/>
</dbReference>
<feature type="binding site" evidence="4">
    <location>
        <position position="134"/>
    </location>
    <ligand>
        <name>Mn(2+)</name>
        <dbReference type="ChEBI" id="CHEBI:29035"/>
        <label>1</label>
    </ligand>
</feature>
<feature type="binding site" evidence="4">
    <location>
        <position position="161"/>
    </location>
    <ligand>
        <name>Mn(2+)</name>
        <dbReference type="ChEBI" id="CHEBI:29035"/>
        <label>1</label>
    </ligand>
</feature>
<name>A0A8A0RSF9_9FIRM</name>
<dbReference type="PANTHER" id="PTHR11358">
    <property type="entry name" value="ARGINASE/AGMATINASE"/>
    <property type="match status" value="1"/>
</dbReference>
<dbReference type="EC" id="3.5.3.11" evidence="6"/>
<dbReference type="InterPro" id="IPR005925">
    <property type="entry name" value="Agmatinase-rel"/>
</dbReference>
<evidence type="ECO:0000313" key="7">
    <source>
        <dbReference type="Proteomes" id="UP000662904"/>
    </source>
</evidence>
<proteinExistence type="inferred from homology"/>
<keyword evidence="3 5" id="KW-0378">Hydrolase</keyword>
<evidence type="ECO:0000313" key="6">
    <source>
        <dbReference type="EMBL" id="QSQ10116.1"/>
    </source>
</evidence>
<organism evidence="6 7">
    <name type="scientific">Koleobacter methoxysyntrophicus</name>
    <dbReference type="NCBI Taxonomy" id="2751313"/>
    <lineage>
        <taxon>Bacteria</taxon>
        <taxon>Bacillati</taxon>
        <taxon>Bacillota</taxon>
        <taxon>Clostridia</taxon>
        <taxon>Koleobacterales</taxon>
        <taxon>Koleobacteraceae</taxon>
        <taxon>Koleobacter</taxon>
    </lineage>
</organism>
<dbReference type="PROSITE" id="PS51409">
    <property type="entry name" value="ARGINASE_2"/>
    <property type="match status" value="1"/>
</dbReference>
<dbReference type="Gene3D" id="3.40.800.10">
    <property type="entry name" value="Ureohydrolase domain"/>
    <property type="match status" value="1"/>
</dbReference>
<dbReference type="GO" id="GO:0033389">
    <property type="term" value="P:putrescine biosynthetic process from arginine, via agmatine"/>
    <property type="evidence" value="ECO:0007669"/>
    <property type="project" value="TreeGrafter"/>
</dbReference>
<dbReference type="EMBL" id="CP059066">
    <property type="protein sequence ID" value="QSQ10116.1"/>
    <property type="molecule type" value="Genomic_DNA"/>
</dbReference>
<dbReference type="Pfam" id="PF00491">
    <property type="entry name" value="Arginase"/>
    <property type="match status" value="1"/>
</dbReference>
<dbReference type="NCBIfam" id="TIGR01230">
    <property type="entry name" value="agmatinase"/>
    <property type="match status" value="1"/>
</dbReference>
<evidence type="ECO:0000256" key="1">
    <source>
        <dbReference type="ARBA" id="ARBA00009227"/>
    </source>
</evidence>
<protein>
    <submittedName>
        <fullName evidence="6">Agmatinase</fullName>
        <ecNumber evidence="6">3.5.3.11</ecNumber>
    </submittedName>
</protein>
<feature type="binding site" evidence="4">
    <location>
        <position position="159"/>
    </location>
    <ligand>
        <name>Mn(2+)</name>
        <dbReference type="ChEBI" id="CHEBI:29035"/>
        <label>1</label>
    </ligand>
</feature>
<dbReference type="InterPro" id="IPR020855">
    <property type="entry name" value="Ureohydrolase_Mn_BS"/>
</dbReference>
<dbReference type="PIRSF" id="PIRSF036979">
    <property type="entry name" value="Arginase"/>
    <property type="match status" value="1"/>
</dbReference>
<dbReference type="SUPFAM" id="SSF52768">
    <property type="entry name" value="Arginase/deacetylase"/>
    <property type="match status" value="1"/>
</dbReference>
<dbReference type="CDD" id="cd11593">
    <property type="entry name" value="Agmatinase-like_2"/>
    <property type="match status" value="1"/>
</dbReference>
<feature type="binding site" evidence="4">
    <location>
        <position position="237"/>
    </location>
    <ligand>
        <name>Mn(2+)</name>
        <dbReference type="ChEBI" id="CHEBI:29035"/>
        <label>1</label>
    </ligand>
</feature>
<feature type="binding site" evidence="4">
    <location>
        <position position="157"/>
    </location>
    <ligand>
        <name>Mn(2+)</name>
        <dbReference type="ChEBI" id="CHEBI:29035"/>
        <label>1</label>
    </ligand>
</feature>
<dbReference type="GO" id="GO:0046872">
    <property type="term" value="F:metal ion binding"/>
    <property type="evidence" value="ECO:0007669"/>
    <property type="project" value="UniProtKB-KW"/>
</dbReference>
<keyword evidence="2 4" id="KW-0479">Metal-binding</keyword>
<keyword evidence="7" id="KW-1185">Reference proteome</keyword>
<reference evidence="6" key="1">
    <citation type="submission" date="2020-07" db="EMBL/GenBank/DDBJ databases">
        <title>Koleobacter methoxysyntrophicus gen. nov., sp. nov., a novel anaerobic bacterium isolated from deep subsurface oil field and proposal of Koleobacterales ord. nov. in the phylum Firmicutes.</title>
        <authorList>
            <person name="Sakamoto S."/>
            <person name="Tamaki H."/>
        </authorList>
    </citation>
    <scope>NUCLEOTIDE SEQUENCE</scope>
    <source>
        <strain evidence="6">NRmbB1</strain>
    </source>
</reference>
<dbReference type="InterPro" id="IPR023696">
    <property type="entry name" value="Ureohydrolase_dom_sf"/>
</dbReference>
<evidence type="ECO:0000256" key="5">
    <source>
        <dbReference type="RuleBase" id="RU003684"/>
    </source>
</evidence>
<accession>A0A8A0RSF9</accession>
<feature type="binding site" evidence="4">
    <location>
        <position position="239"/>
    </location>
    <ligand>
        <name>Mn(2+)</name>
        <dbReference type="ChEBI" id="CHEBI:29035"/>
        <label>1</label>
    </ligand>
</feature>
<dbReference type="PANTHER" id="PTHR11358:SF26">
    <property type="entry name" value="GUANIDINO ACID HYDROLASE, MITOCHONDRIAL"/>
    <property type="match status" value="1"/>
</dbReference>
<comment type="cofactor">
    <cofactor evidence="4">
        <name>Mn(2+)</name>
        <dbReference type="ChEBI" id="CHEBI:29035"/>
    </cofactor>
    <text evidence="4">Binds 2 manganese ions per subunit.</text>
</comment>
<keyword evidence="4" id="KW-0464">Manganese</keyword>
<dbReference type="InterPro" id="IPR006035">
    <property type="entry name" value="Ureohydrolase"/>
</dbReference>
<evidence type="ECO:0000256" key="2">
    <source>
        <dbReference type="ARBA" id="ARBA00022723"/>
    </source>
</evidence>
<gene>
    <name evidence="6" type="primary">speB</name>
    <name evidence="6" type="ORF">H0A61_02508</name>
</gene>
<dbReference type="PROSITE" id="PS01053">
    <property type="entry name" value="ARGINASE_1"/>
    <property type="match status" value="1"/>
</dbReference>
<evidence type="ECO:0000256" key="3">
    <source>
        <dbReference type="ARBA" id="ARBA00022801"/>
    </source>
</evidence>
<comment type="similarity">
    <text evidence="1">Belongs to the arginase family. Agmatinase subfamily.</text>
</comment>
<dbReference type="AlphaFoldDB" id="A0A8A0RSF9"/>
<dbReference type="GO" id="GO:0008783">
    <property type="term" value="F:agmatinase activity"/>
    <property type="evidence" value="ECO:0007669"/>
    <property type="project" value="UniProtKB-EC"/>
</dbReference>